<feature type="compositionally biased region" description="Polar residues" evidence="1">
    <location>
        <begin position="67"/>
        <end position="78"/>
    </location>
</feature>
<dbReference type="EMBL" id="FQNC01000083">
    <property type="protein sequence ID" value="SGZ21206.1"/>
    <property type="molecule type" value="Genomic_DNA"/>
</dbReference>
<feature type="region of interest" description="Disordered" evidence="1">
    <location>
        <begin position="1"/>
        <end position="79"/>
    </location>
</feature>
<feature type="compositionally biased region" description="Gly residues" evidence="1">
    <location>
        <begin position="566"/>
        <end position="575"/>
    </location>
</feature>
<organism evidence="2 3">
    <name type="scientific">Microbotryum silenes-dioicae</name>
    <dbReference type="NCBI Taxonomy" id="796604"/>
    <lineage>
        <taxon>Eukaryota</taxon>
        <taxon>Fungi</taxon>
        <taxon>Dikarya</taxon>
        <taxon>Basidiomycota</taxon>
        <taxon>Pucciniomycotina</taxon>
        <taxon>Microbotryomycetes</taxon>
        <taxon>Microbotryales</taxon>
        <taxon>Microbotryaceae</taxon>
        <taxon>Microbotryum</taxon>
    </lineage>
</organism>
<feature type="compositionally biased region" description="Basic and acidic residues" evidence="1">
    <location>
        <begin position="37"/>
        <end position="51"/>
    </location>
</feature>
<dbReference type="AlphaFoldDB" id="A0A2X0MKD8"/>
<proteinExistence type="predicted"/>
<reference evidence="2 3" key="1">
    <citation type="submission" date="2016-11" db="EMBL/GenBank/DDBJ databases">
        <authorList>
            <person name="Jaros S."/>
            <person name="Januszkiewicz K."/>
            <person name="Wedrychowicz H."/>
        </authorList>
    </citation>
    <scope>NUCLEOTIDE SEQUENCE [LARGE SCALE GENOMIC DNA]</scope>
</reference>
<feature type="compositionally biased region" description="Pro residues" evidence="1">
    <location>
        <begin position="582"/>
        <end position="595"/>
    </location>
</feature>
<protein>
    <submittedName>
        <fullName evidence="2">BQ5605_C021g09343 protein</fullName>
    </submittedName>
</protein>
<feature type="compositionally biased region" description="Low complexity" evidence="1">
    <location>
        <begin position="21"/>
        <end position="35"/>
    </location>
</feature>
<feature type="compositionally biased region" description="Low complexity" evidence="1">
    <location>
        <begin position="96"/>
        <end position="108"/>
    </location>
</feature>
<feature type="region of interest" description="Disordered" evidence="1">
    <location>
        <begin position="552"/>
        <end position="627"/>
    </location>
</feature>
<name>A0A2X0MKD8_9BASI</name>
<evidence type="ECO:0000313" key="2">
    <source>
        <dbReference type="EMBL" id="SGZ21206.1"/>
    </source>
</evidence>
<evidence type="ECO:0000256" key="1">
    <source>
        <dbReference type="SAM" id="MobiDB-lite"/>
    </source>
</evidence>
<feature type="compositionally biased region" description="Gly residues" evidence="1">
    <location>
        <begin position="603"/>
        <end position="616"/>
    </location>
</feature>
<keyword evidence="3" id="KW-1185">Reference proteome</keyword>
<gene>
    <name evidence="2" type="primary">BQ5605_C021g09343</name>
    <name evidence="2" type="ORF">BQ5605_C021G09343</name>
</gene>
<feature type="region of interest" description="Disordered" evidence="1">
    <location>
        <begin position="96"/>
        <end position="127"/>
    </location>
</feature>
<evidence type="ECO:0000313" key="3">
    <source>
        <dbReference type="Proteomes" id="UP000249464"/>
    </source>
</evidence>
<sequence>MGSVNRPAKRAADDDDDSNTSAPGQASSSSGAPDSKTPIERRPSQRQRPNEPETETEPIDSDGLAITTDTEAGSSWLNDVSMPHARHPFLISSLASATGGTASGSASAQHDDDDDDEQAQPRDRDSCHELQSLIQDVQQQSRQTPDGSITWSKQQVDQVVDVLQLALQTQLDRPLTKRDLFQLLNDKSTSHHPRAASCDKVKPAPHDPVAYSKRAINRLPMDVILVIVDHLKALAYYDPHLSYSHTQRAIRAWTEINSLACVNKMFRSCCRPICHSETLVLELKMLPNLSRRLQQQPSIALGLRSLHLQLLSFEDSRQAKHDYGFLLPDIIRQVPHLRRLCIIVDRDFAYSRPRNLDSFDDFTGGVRMSELIVECLPSLDELVYGAPVSMDDIKGFLTLKDLRALDITGYVDPSPPSSQFKTCLPALRRFWCPTALFSVSQLHRLFLKSSRLTELAFIYDLDRAAHAASNWTQSELVDERLDRLGILFGTIGGGLKSLRIKTPAADDESEAALGRGFGAGFAPLLQAAITVAIPIAFGGGAGGFAAHGPGPAPQAGGNVPANLNRGAGGGGGGPPAGAAAGNPPPFAGQRGPPPGQHQQRFVFGGGPGGPGGGGMPPMGPNGNIFGGAAAPTEQDPIPFFGMIISSCPNLRHLELYGRRYKSSHILKLFQLPLRHLTLTIPVNAVEQYLTIDAIAIALDREEKGEEEVCKIWAQGLKQLELSNMGGEWSPAERRRVKMACDRRGIGFATTDSKSSLF</sequence>
<accession>A0A2X0MKD8</accession>
<feature type="compositionally biased region" description="Low complexity" evidence="1">
    <location>
        <begin position="552"/>
        <end position="562"/>
    </location>
</feature>
<dbReference type="Proteomes" id="UP000249464">
    <property type="component" value="Unassembled WGS sequence"/>
</dbReference>